<sequence>MGEAIDKFLAEVNASFRNLIDHSGVQDQTTLCREFHQMLLAFLLQHDIVNAETYCSDGEVFFLFQPFHSGVMEVPLLVDDEVKFRLHEEFTTDPRVESTLYGAPPTAQLDRRILRLQELDISRREPTLLRCCPLQTAQVRDLKDVTRSSDLYAVYFEVRSPMMEAERKLPISIEVDVCVTRYMFASISGRPTRVLLKTSPLYTVQWRVIMPMKIVQRKQLDVVRVDAELMVSPTEALLAERWRMKWITVVLRMSHGAHNAIIQRIIAPLQLPVEIIAANIAHVRRFNTIRSLAPIQRKRTIKAIAPETIALRTLDQGEVNSVKKILIDCEREYVESLSTMIHHHSCILRR</sequence>
<proteinExistence type="predicted"/>
<name>A0A0M3HW30_ASCLU</name>
<organism evidence="1 2">
    <name type="scientific">Ascaris lumbricoides</name>
    <name type="common">Giant roundworm</name>
    <dbReference type="NCBI Taxonomy" id="6252"/>
    <lineage>
        <taxon>Eukaryota</taxon>
        <taxon>Metazoa</taxon>
        <taxon>Ecdysozoa</taxon>
        <taxon>Nematoda</taxon>
        <taxon>Chromadorea</taxon>
        <taxon>Rhabditida</taxon>
        <taxon>Spirurina</taxon>
        <taxon>Ascaridomorpha</taxon>
        <taxon>Ascaridoidea</taxon>
        <taxon>Ascarididae</taxon>
        <taxon>Ascaris</taxon>
    </lineage>
</organism>
<protein>
    <submittedName>
        <fullName evidence="2">Mab-21 domain-containing protein</fullName>
    </submittedName>
</protein>
<keyword evidence="1" id="KW-1185">Reference proteome</keyword>
<dbReference type="WBParaSite" id="ALUE_0000727201-mRNA-1">
    <property type="protein sequence ID" value="ALUE_0000727201-mRNA-1"/>
    <property type="gene ID" value="ALUE_0000727201"/>
</dbReference>
<accession>A0A0M3HW30</accession>
<evidence type="ECO:0000313" key="1">
    <source>
        <dbReference type="Proteomes" id="UP000036681"/>
    </source>
</evidence>
<dbReference type="AlphaFoldDB" id="A0A0M3HW30"/>
<dbReference type="Proteomes" id="UP000036681">
    <property type="component" value="Unplaced"/>
</dbReference>
<evidence type="ECO:0000313" key="2">
    <source>
        <dbReference type="WBParaSite" id="ALUE_0000727201-mRNA-1"/>
    </source>
</evidence>
<reference evidence="2" key="1">
    <citation type="submission" date="2017-02" db="UniProtKB">
        <authorList>
            <consortium name="WormBaseParasite"/>
        </authorList>
    </citation>
    <scope>IDENTIFICATION</scope>
</reference>